<feature type="transmembrane region" description="Helical" evidence="1">
    <location>
        <begin position="153"/>
        <end position="172"/>
    </location>
</feature>
<feature type="transmembrane region" description="Helical" evidence="1">
    <location>
        <begin position="24"/>
        <end position="43"/>
    </location>
</feature>
<dbReference type="EMBL" id="BDGG01000002">
    <property type="protein sequence ID" value="GAU93555.1"/>
    <property type="molecule type" value="Genomic_DNA"/>
</dbReference>
<evidence type="ECO:0000313" key="3">
    <source>
        <dbReference type="Proteomes" id="UP000186922"/>
    </source>
</evidence>
<dbReference type="OrthoDB" id="10635220at2759"/>
<reference evidence="2 3" key="1">
    <citation type="journal article" date="2016" name="Nat. Commun.">
        <title>Extremotolerant tardigrade genome and improved radiotolerance of human cultured cells by tardigrade-unique protein.</title>
        <authorList>
            <person name="Hashimoto T."/>
            <person name="Horikawa D.D."/>
            <person name="Saito Y."/>
            <person name="Kuwahara H."/>
            <person name="Kozuka-Hata H."/>
            <person name="Shin-I T."/>
            <person name="Minakuchi Y."/>
            <person name="Ohishi K."/>
            <person name="Motoyama A."/>
            <person name="Aizu T."/>
            <person name="Enomoto A."/>
            <person name="Kondo K."/>
            <person name="Tanaka S."/>
            <person name="Hara Y."/>
            <person name="Koshikawa S."/>
            <person name="Sagara H."/>
            <person name="Miura T."/>
            <person name="Yokobori S."/>
            <person name="Miyagawa K."/>
            <person name="Suzuki Y."/>
            <person name="Kubo T."/>
            <person name="Oyama M."/>
            <person name="Kohara Y."/>
            <person name="Fujiyama A."/>
            <person name="Arakawa K."/>
            <person name="Katayama T."/>
            <person name="Toyoda A."/>
            <person name="Kunieda T."/>
        </authorList>
    </citation>
    <scope>NUCLEOTIDE SEQUENCE [LARGE SCALE GENOMIC DNA]</scope>
    <source>
        <strain evidence="2 3">YOKOZUNA-1</strain>
    </source>
</reference>
<sequence>MQHPYKDLQWLLDSSSSMNRKQAVILRSLALVKVLLGCAIVGTESITFLSERLTLREEESAGFCYLAGLGIFTGLTIVTAGLFALFNSRRVFALDNFTKRVAVGHMVTSILSAVFCMAIFMLRVMFLTVLPGVHPDHESWKATEILPMISTGLYSLSFVALGVSVGFSFAVLKAMKEHSRCDYSNVLTVQTSAPEEPLAIPENTSKSSQTPFLANMEATVDGYYQKLQNEDDD</sequence>
<evidence type="ECO:0000256" key="1">
    <source>
        <dbReference type="SAM" id="Phobius"/>
    </source>
</evidence>
<keyword evidence="3" id="KW-1185">Reference proteome</keyword>
<evidence type="ECO:0008006" key="4">
    <source>
        <dbReference type="Google" id="ProtNLM"/>
    </source>
</evidence>
<comment type="caution">
    <text evidence="2">The sequence shown here is derived from an EMBL/GenBank/DDBJ whole genome shotgun (WGS) entry which is preliminary data.</text>
</comment>
<evidence type="ECO:0000313" key="2">
    <source>
        <dbReference type="EMBL" id="GAU93555.1"/>
    </source>
</evidence>
<feature type="transmembrane region" description="Helical" evidence="1">
    <location>
        <begin position="107"/>
        <end position="133"/>
    </location>
</feature>
<accession>A0A1D1UYR4</accession>
<protein>
    <recommendedName>
        <fullName evidence="4">MARVEL domain-containing protein</fullName>
    </recommendedName>
</protein>
<organism evidence="2 3">
    <name type="scientific">Ramazzottius varieornatus</name>
    <name type="common">Water bear</name>
    <name type="synonym">Tardigrade</name>
    <dbReference type="NCBI Taxonomy" id="947166"/>
    <lineage>
        <taxon>Eukaryota</taxon>
        <taxon>Metazoa</taxon>
        <taxon>Ecdysozoa</taxon>
        <taxon>Tardigrada</taxon>
        <taxon>Eutardigrada</taxon>
        <taxon>Parachela</taxon>
        <taxon>Hypsibioidea</taxon>
        <taxon>Ramazzottiidae</taxon>
        <taxon>Ramazzottius</taxon>
    </lineage>
</organism>
<dbReference type="AlphaFoldDB" id="A0A1D1UYR4"/>
<keyword evidence="1" id="KW-1133">Transmembrane helix</keyword>
<gene>
    <name evidence="2" type="primary">RvY_05481-1</name>
    <name evidence="2" type="synonym">RvY_05481.1</name>
    <name evidence="2" type="ORF">RvY_05481</name>
</gene>
<keyword evidence="1" id="KW-0472">Membrane</keyword>
<name>A0A1D1UYR4_RAMVA</name>
<keyword evidence="1" id="KW-0812">Transmembrane</keyword>
<proteinExistence type="predicted"/>
<feature type="transmembrane region" description="Helical" evidence="1">
    <location>
        <begin position="63"/>
        <end position="86"/>
    </location>
</feature>
<dbReference type="Proteomes" id="UP000186922">
    <property type="component" value="Unassembled WGS sequence"/>
</dbReference>